<dbReference type="Proteomes" id="UP001596542">
    <property type="component" value="Unassembled WGS sequence"/>
</dbReference>
<dbReference type="EMBL" id="JBHTBU010000001">
    <property type="protein sequence ID" value="MFC7286900.1"/>
    <property type="molecule type" value="Genomic_DNA"/>
</dbReference>
<keyword evidence="2" id="KW-1185">Reference proteome</keyword>
<reference evidence="2" key="1">
    <citation type="journal article" date="2019" name="Int. J. Syst. Evol. Microbiol.">
        <title>The Global Catalogue of Microorganisms (GCM) 10K type strain sequencing project: providing services to taxonomists for standard genome sequencing and annotation.</title>
        <authorList>
            <consortium name="The Broad Institute Genomics Platform"/>
            <consortium name="The Broad Institute Genome Sequencing Center for Infectious Disease"/>
            <person name="Wu L."/>
            <person name="Ma J."/>
        </authorList>
    </citation>
    <scope>NUCLEOTIDE SEQUENCE [LARGE SCALE GENOMIC DNA]</scope>
    <source>
        <strain evidence="2">KACC 12508</strain>
    </source>
</reference>
<comment type="caution">
    <text evidence="1">The sequence shown here is derived from an EMBL/GenBank/DDBJ whole genome shotgun (WGS) entry which is preliminary data.</text>
</comment>
<evidence type="ECO:0008006" key="3">
    <source>
        <dbReference type="Google" id="ProtNLM"/>
    </source>
</evidence>
<evidence type="ECO:0000313" key="2">
    <source>
        <dbReference type="Proteomes" id="UP001596542"/>
    </source>
</evidence>
<organism evidence="1 2">
    <name type="scientific">Herminiimonas glaciei</name>
    <dbReference type="NCBI Taxonomy" id="523788"/>
    <lineage>
        <taxon>Bacteria</taxon>
        <taxon>Pseudomonadati</taxon>
        <taxon>Pseudomonadota</taxon>
        <taxon>Betaproteobacteria</taxon>
        <taxon>Burkholderiales</taxon>
        <taxon>Oxalobacteraceae</taxon>
        <taxon>Herminiimonas</taxon>
    </lineage>
</organism>
<sequence>MQSPSFVMREECPQGLCTCERDDLLRKPDGDVRILQLTKWQEKQLIARIEAISSYADLKHVEERMYAQLGIVLHISPGLNEVRTVRGLNIVLQEQQGLCRKTRQTIPAAIRKCLERNPAITYAILDAEGLFGVEPG</sequence>
<proteinExistence type="predicted"/>
<evidence type="ECO:0000313" key="1">
    <source>
        <dbReference type="EMBL" id="MFC7286900.1"/>
    </source>
</evidence>
<protein>
    <recommendedName>
        <fullName evidence="3">Ribosomal protein S3AE</fullName>
    </recommendedName>
</protein>
<dbReference type="RefSeq" id="WP_382270069.1">
    <property type="nucleotide sequence ID" value="NZ_JBHTBU010000001.1"/>
</dbReference>
<name>A0ABW2I786_9BURK</name>
<accession>A0ABW2I786</accession>
<gene>
    <name evidence="1" type="ORF">ACFQPC_02515</name>
</gene>